<dbReference type="PIRSF" id="PIRSF006470">
    <property type="entry name" value="DctB"/>
    <property type="match status" value="1"/>
</dbReference>
<dbReference type="OrthoDB" id="9803763at2"/>
<evidence type="ECO:0000256" key="4">
    <source>
        <dbReference type="ARBA" id="ARBA00022729"/>
    </source>
</evidence>
<proteinExistence type="inferred from homology"/>
<reference evidence="6" key="1">
    <citation type="submission" date="2018-08" db="EMBL/GenBank/DDBJ databases">
        <authorList>
            <person name="Kim S.-J."/>
            <person name="Jung G.-Y."/>
        </authorList>
    </citation>
    <scope>NUCLEOTIDE SEQUENCE [LARGE SCALE GENOMIC DNA]</scope>
    <source>
        <strain evidence="6">GY_H</strain>
    </source>
</reference>
<dbReference type="InterPro" id="IPR006311">
    <property type="entry name" value="TAT_signal"/>
</dbReference>
<evidence type="ECO:0000313" key="5">
    <source>
        <dbReference type="EMBL" id="RDV04510.1"/>
    </source>
</evidence>
<evidence type="ECO:0000256" key="2">
    <source>
        <dbReference type="ARBA" id="ARBA00009023"/>
    </source>
</evidence>
<dbReference type="PANTHER" id="PTHR33376">
    <property type="match status" value="1"/>
</dbReference>
<dbReference type="NCBIfam" id="NF037995">
    <property type="entry name" value="TRAP_S1"/>
    <property type="match status" value="1"/>
</dbReference>
<dbReference type="Proteomes" id="UP000263993">
    <property type="component" value="Unassembled WGS sequence"/>
</dbReference>
<dbReference type="EMBL" id="QRGO01000001">
    <property type="protein sequence ID" value="RDV04510.1"/>
    <property type="molecule type" value="Genomic_DNA"/>
</dbReference>
<dbReference type="PANTHER" id="PTHR33376:SF4">
    <property type="entry name" value="SIALIC ACID-BINDING PERIPLASMIC PROTEIN SIAP"/>
    <property type="match status" value="1"/>
</dbReference>
<dbReference type="NCBIfam" id="TIGR00787">
    <property type="entry name" value="dctP"/>
    <property type="match status" value="1"/>
</dbReference>
<organism evidence="5 6">
    <name type="scientific">Undibacter mobilis</name>
    <dbReference type="NCBI Taxonomy" id="2292256"/>
    <lineage>
        <taxon>Bacteria</taxon>
        <taxon>Pseudomonadati</taxon>
        <taxon>Pseudomonadota</taxon>
        <taxon>Alphaproteobacteria</taxon>
        <taxon>Hyphomicrobiales</taxon>
        <taxon>Nitrobacteraceae</taxon>
        <taxon>Undibacter</taxon>
    </lineage>
</organism>
<dbReference type="GO" id="GO:0055085">
    <property type="term" value="P:transmembrane transport"/>
    <property type="evidence" value="ECO:0007669"/>
    <property type="project" value="InterPro"/>
</dbReference>
<evidence type="ECO:0000313" key="6">
    <source>
        <dbReference type="Proteomes" id="UP000263993"/>
    </source>
</evidence>
<evidence type="ECO:0000256" key="3">
    <source>
        <dbReference type="ARBA" id="ARBA00022448"/>
    </source>
</evidence>
<dbReference type="GO" id="GO:0030288">
    <property type="term" value="C:outer membrane-bounded periplasmic space"/>
    <property type="evidence" value="ECO:0007669"/>
    <property type="project" value="InterPro"/>
</dbReference>
<dbReference type="InterPro" id="IPR018389">
    <property type="entry name" value="DctP_fam"/>
</dbReference>
<protein>
    <submittedName>
        <fullName evidence="5">TRAP transporter substrate-binding protein</fullName>
    </submittedName>
</protein>
<name>A0A371BAA8_9BRAD</name>
<dbReference type="CDD" id="cd13603">
    <property type="entry name" value="PBP2_TRAP_Siap_TeaA_like"/>
    <property type="match status" value="1"/>
</dbReference>
<keyword evidence="6" id="KW-1185">Reference proteome</keyword>
<comment type="similarity">
    <text evidence="2">Belongs to the bacterial solute-binding protein 7 family.</text>
</comment>
<keyword evidence="4" id="KW-0732">Signal</keyword>
<comment type="caution">
    <text evidence="5">The sequence shown here is derived from an EMBL/GenBank/DDBJ whole genome shotgun (WGS) entry which is preliminary data.</text>
</comment>
<dbReference type="RefSeq" id="WP_115516535.1">
    <property type="nucleotide sequence ID" value="NZ_QRGO01000001.1"/>
</dbReference>
<sequence>MTDNWKLSRRSLLQGTAMGIGLVAAPSILGAQSPTKISFGHGAAPGNPRTIAAEKFAEIVKAKSGGAIEVTVAGSAQLGDDVAMLTSLRTGVLGISANSQGPASAVVPELAAFGLPFLFADASSAIKIVGGKLGDQLKPKFDAVGLVPLGFWDNGIRHITNSKRAINSPEDLKGLKIRTPADPATIDIFQALGAGTAQIAFSELYIALQQGVVDGQENPLTNIASAKLFEVNKYISMSAHKWESTPVLMSKAVWSRLDKKGQDIVMAAAAEAGSLQVKLSEDANAKLVNDFKANANVAVNSVDRDAFRKATASVFDKWQEKPFGAFVKDLRASVGA</sequence>
<comment type="subcellular location">
    <subcellularLocation>
        <location evidence="1">Cell envelope</location>
    </subcellularLocation>
</comment>
<dbReference type="AlphaFoldDB" id="A0A371BAA8"/>
<dbReference type="Gene3D" id="3.40.190.170">
    <property type="entry name" value="Bacterial extracellular solute-binding protein, family 7"/>
    <property type="match status" value="1"/>
</dbReference>
<keyword evidence="3" id="KW-0813">Transport</keyword>
<dbReference type="InterPro" id="IPR038404">
    <property type="entry name" value="TRAP_DctP_sf"/>
</dbReference>
<gene>
    <name evidence="5" type="ORF">DXH78_08005</name>
</gene>
<evidence type="ECO:0000256" key="1">
    <source>
        <dbReference type="ARBA" id="ARBA00004196"/>
    </source>
</evidence>
<dbReference type="InterPro" id="IPR004682">
    <property type="entry name" value="TRAP_DctP"/>
</dbReference>
<accession>A0A371BAA8</accession>
<dbReference type="Pfam" id="PF03480">
    <property type="entry name" value="DctP"/>
    <property type="match status" value="1"/>
</dbReference>
<dbReference type="PROSITE" id="PS51318">
    <property type="entry name" value="TAT"/>
    <property type="match status" value="1"/>
</dbReference>